<keyword evidence="4" id="KW-1185">Reference proteome</keyword>
<reference evidence="2 3" key="2">
    <citation type="submission" date="2018-02" db="EMBL/GenBank/DDBJ databases">
        <authorList>
            <person name="Cohen D.B."/>
            <person name="Kent A.D."/>
        </authorList>
    </citation>
    <scope>NUCLEOTIDE SEQUENCE [LARGE SCALE GENOMIC DNA]</scope>
    <source>
        <strain evidence="2 3">CECT 9216</strain>
    </source>
</reference>
<dbReference type="EMBL" id="OKQR01000001">
    <property type="protein sequence ID" value="SPD91343.1"/>
    <property type="molecule type" value="Genomic_DNA"/>
</dbReference>
<dbReference type="AlphaFoldDB" id="A0A2N9K7M4"/>
<evidence type="ECO:0000313" key="1">
    <source>
        <dbReference type="EMBL" id="SPD91343.1"/>
    </source>
</evidence>
<dbReference type="EMBL" id="OKQU01000001">
    <property type="protein sequence ID" value="SPE06568.1"/>
    <property type="molecule type" value="Genomic_DNA"/>
</dbReference>
<organism evidence="2 3">
    <name type="scientific">Leuconostoc suionicum</name>
    <dbReference type="NCBI Taxonomy" id="1511761"/>
    <lineage>
        <taxon>Bacteria</taxon>
        <taxon>Bacillati</taxon>
        <taxon>Bacillota</taxon>
        <taxon>Bacilli</taxon>
        <taxon>Lactobacillales</taxon>
        <taxon>Lactobacillaceae</taxon>
        <taxon>Leuconostoc</taxon>
    </lineage>
</organism>
<protein>
    <submittedName>
        <fullName evidence="2">Uncharacterized protein</fullName>
    </submittedName>
</protein>
<evidence type="ECO:0000313" key="3">
    <source>
        <dbReference type="Proteomes" id="UP000237923"/>
    </source>
</evidence>
<name>A0A2N9K7M4_9LACO</name>
<evidence type="ECO:0000313" key="4">
    <source>
        <dbReference type="Proteomes" id="UP000239237"/>
    </source>
</evidence>
<reference evidence="1 4" key="1">
    <citation type="submission" date="2018-02" db="EMBL/GenBank/DDBJ databases">
        <authorList>
            <person name="Rodrigo-Torres L."/>
            <person name="Arahal R. D."/>
            <person name="Lucena T."/>
        </authorList>
    </citation>
    <scope>NUCLEOTIDE SEQUENCE [LARGE SCALE GENOMIC DNA]</scope>
    <source>
        <strain evidence="1 4">CECT 8486</strain>
    </source>
</reference>
<evidence type="ECO:0000313" key="2">
    <source>
        <dbReference type="EMBL" id="SPE06568.1"/>
    </source>
</evidence>
<dbReference type="Proteomes" id="UP000239237">
    <property type="component" value="Unassembled WGS sequence"/>
</dbReference>
<sequence>MTYRNEQNTNILYKGIKIDTNHVSEAVIFVNSS</sequence>
<gene>
    <name evidence="1" type="ORF">LES8486_00320</name>
    <name evidence="2" type="ORF">LES9216_00467</name>
</gene>
<dbReference type="Proteomes" id="UP000237923">
    <property type="component" value="Unassembled WGS sequence"/>
</dbReference>
<accession>A0A2N9K7M4</accession>
<proteinExistence type="predicted"/>